<protein>
    <submittedName>
        <fullName evidence="6">Dipeptide/oligopeptide/nickel ABC transporter ATP-binding protein</fullName>
    </submittedName>
</protein>
<dbReference type="EMBL" id="PREZ01000003">
    <property type="protein sequence ID" value="PPA70638.1"/>
    <property type="molecule type" value="Genomic_DNA"/>
</dbReference>
<dbReference type="PANTHER" id="PTHR43776:SF7">
    <property type="entry name" value="D,D-DIPEPTIDE TRANSPORT ATP-BINDING PROTEIN DDPF-RELATED"/>
    <property type="match status" value="1"/>
</dbReference>
<dbReference type="Gene3D" id="3.40.50.300">
    <property type="entry name" value="P-loop containing nucleotide triphosphate hydrolases"/>
    <property type="match status" value="1"/>
</dbReference>
<reference evidence="6 7" key="1">
    <citation type="submission" date="2018-02" db="EMBL/GenBank/DDBJ databases">
        <title>Jeotgalibacillus proteolyticum sp. nov. a protease producing bacterium isolated from ocean sediments of Laizhou Bay.</title>
        <authorList>
            <person name="Li Y."/>
        </authorList>
    </citation>
    <scope>NUCLEOTIDE SEQUENCE [LARGE SCALE GENOMIC DNA]</scope>
    <source>
        <strain evidence="6 7">22-7</strain>
    </source>
</reference>
<dbReference type="Pfam" id="PF08352">
    <property type="entry name" value="oligo_HPY"/>
    <property type="match status" value="1"/>
</dbReference>
<dbReference type="NCBIfam" id="NF008453">
    <property type="entry name" value="PRK11308.1"/>
    <property type="match status" value="1"/>
</dbReference>
<evidence type="ECO:0000256" key="4">
    <source>
        <dbReference type="ARBA" id="ARBA00022840"/>
    </source>
</evidence>
<keyword evidence="4 6" id="KW-0067">ATP-binding</keyword>
<dbReference type="InterPro" id="IPR017871">
    <property type="entry name" value="ABC_transporter-like_CS"/>
</dbReference>
<dbReference type="Proteomes" id="UP000239047">
    <property type="component" value="Unassembled WGS sequence"/>
</dbReference>
<dbReference type="PANTHER" id="PTHR43776">
    <property type="entry name" value="TRANSPORT ATP-BINDING PROTEIN"/>
    <property type="match status" value="1"/>
</dbReference>
<dbReference type="PROSITE" id="PS00211">
    <property type="entry name" value="ABC_TRANSPORTER_1"/>
    <property type="match status" value="1"/>
</dbReference>
<dbReference type="InterPro" id="IPR003593">
    <property type="entry name" value="AAA+_ATPase"/>
</dbReference>
<dbReference type="GO" id="GO:0005524">
    <property type="term" value="F:ATP binding"/>
    <property type="evidence" value="ECO:0007669"/>
    <property type="project" value="UniProtKB-KW"/>
</dbReference>
<dbReference type="FunFam" id="3.40.50.300:FF:000016">
    <property type="entry name" value="Oligopeptide ABC transporter ATP-binding component"/>
    <property type="match status" value="1"/>
</dbReference>
<dbReference type="GO" id="GO:0015833">
    <property type="term" value="P:peptide transport"/>
    <property type="evidence" value="ECO:0007669"/>
    <property type="project" value="InterPro"/>
</dbReference>
<dbReference type="PROSITE" id="PS50893">
    <property type="entry name" value="ABC_TRANSPORTER_2"/>
    <property type="match status" value="1"/>
</dbReference>
<dbReference type="InterPro" id="IPR013563">
    <property type="entry name" value="Oligopep_ABC_C"/>
</dbReference>
<dbReference type="CDD" id="cd03257">
    <property type="entry name" value="ABC_NikE_OppD_transporters"/>
    <property type="match status" value="1"/>
</dbReference>
<evidence type="ECO:0000313" key="6">
    <source>
        <dbReference type="EMBL" id="PPA70638.1"/>
    </source>
</evidence>
<name>A0A2S5GCG4_9BACL</name>
<comment type="similarity">
    <text evidence="1">Belongs to the ABC transporter superfamily.</text>
</comment>
<comment type="caution">
    <text evidence="6">The sequence shown here is derived from an EMBL/GenBank/DDBJ whole genome shotgun (WGS) entry which is preliminary data.</text>
</comment>
<evidence type="ECO:0000313" key="7">
    <source>
        <dbReference type="Proteomes" id="UP000239047"/>
    </source>
</evidence>
<evidence type="ECO:0000256" key="3">
    <source>
        <dbReference type="ARBA" id="ARBA00022741"/>
    </source>
</evidence>
<proteinExistence type="inferred from homology"/>
<dbReference type="InterPro" id="IPR027417">
    <property type="entry name" value="P-loop_NTPase"/>
</dbReference>
<organism evidence="6 7">
    <name type="scientific">Jeotgalibacillus proteolyticus</name>
    <dbReference type="NCBI Taxonomy" id="2082395"/>
    <lineage>
        <taxon>Bacteria</taxon>
        <taxon>Bacillati</taxon>
        <taxon>Bacillota</taxon>
        <taxon>Bacilli</taxon>
        <taxon>Bacillales</taxon>
        <taxon>Caryophanaceae</taxon>
        <taxon>Jeotgalibacillus</taxon>
    </lineage>
</organism>
<evidence type="ECO:0000256" key="1">
    <source>
        <dbReference type="ARBA" id="ARBA00005417"/>
    </source>
</evidence>
<gene>
    <name evidence="6" type="ORF">C4B60_07505</name>
</gene>
<dbReference type="OrthoDB" id="9802264at2"/>
<dbReference type="Pfam" id="PF00005">
    <property type="entry name" value="ABC_tran"/>
    <property type="match status" value="1"/>
</dbReference>
<keyword evidence="2" id="KW-0813">Transport</keyword>
<dbReference type="GO" id="GO:0016887">
    <property type="term" value="F:ATP hydrolysis activity"/>
    <property type="evidence" value="ECO:0007669"/>
    <property type="project" value="InterPro"/>
</dbReference>
<accession>A0A2S5GCG4</accession>
<dbReference type="InterPro" id="IPR050319">
    <property type="entry name" value="ABC_transp_ATP-bind"/>
</dbReference>
<sequence>MTKTQPLLQVENLKKHFPVRGGVLGKQVGNVKAVDGVSFTVNKGETLGIVGESGCGKSTTGRMLLRLIESTEGKVVFDGKEVTALSQNELRKLRRDMQMVFQDPFASLNPRHTVGKILEEPLKVHGIGSSAERKKRVKELLETVGLSSYHAKRYPHQFSGGQRQRIGIARALMTRPKLIIADEPVSALDVSIQSQVLNLMQDLQKEFGLTYIVIAHDLGVVRHISDRVGVMYLGKMVELTTSEKLYDKPLHPYTQALLSAVPVPDPLFKKDSIVLQGDIPSPSNPPPGCTFHTRCPFKMDVCEKKVPQMLEHEEGHYAACHLYTEEKQGASQNKEMVGGGAV</sequence>
<evidence type="ECO:0000259" key="5">
    <source>
        <dbReference type="PROSITE" id="PS50893"/>
    </source>
</evidence>
<feature type="domain" description="ABC transporter" evidence="5">
    <location>
        <begin position="8"/>
        <end position="258"/>
    </location>
</feature>
<keyword evidence="7" id="KW-1185">Reference proteome</keyword>
<dbReference type="GO" id="GO:0055085">
    <property type="term" value="P:transmembrane transport"/>
    <property type="evidence" value="ECO:0007669"/>
    <property type="project" value="UniProtKB-ARBA"/>
</dbReference>
<dbReference type="InterPro" id="IPR003439">
    <property type="entry name" value="ABC_transporter-like_ATP-bd"/>
</dbReference>
<keyword evidence="3" id="KW-0547">Nucleotide-binding</keyword>
<dbReference type="SMART" id="SM00382">
    <property type="entry name" value="AAA"/>
    <property type="match status" value="1"/>
</dbReference>
<evidence type="ECO:0000256" key="2">
    <source>
        <dbReference type="ARBA" id="ARBA00022448"/>
    </source>
</evidence>
<dbReference type="RefSeq" id="WP_104057389.1">
    <property type="nucleotide sequence ID" value="NZ_PREZ01000003.1"/>
</dbReference>
<dbReference type="AlphaFoldDB" id="A0A2S5GCG4"/>
<dbReference type="NCBIfam" id="TIGR01727">
    <property type="entry name" value="oligo_HPY"/>
    <property type="match status" value="1"/>
</dbReference>
<dbReference type="SUPFAM" id="SSF52540">
    <property type="entry name" value="P-loop containing nucleoside triphosphate hydrolases"/>
    <property type="match status" value="1"/>
</dbReference>